<dbReference type="InterPro" id="IPR002931">
    <property type="entry name" value="Transglutaminase-like"/>
</dbReference>
<evidence type="ECO:0000313" key="5">
    <source>
        <dbReference type="Proteomes" id="UP000283946"/>
    </source>
</evidence>
<gene>
    <name evidence="4" type="ORF">C7V51_06145</name>
</gene>
<evidence type="ECO:0000256" key="1">
    <source>
        <dbReference type="SAM" id="MobiDB-lite"/>
    </source>
</evidence>
<dbReference type="Proteomes" id="UP000283946">
    <property type="component" value="Chromosome"/>
</dbReference>
<dbReference type="SMART" id="SM00460">
    <property type="entry name" value="TGc"/>
    <property type="match status" value="1"/>
</dbReference>
<feature type="domain" description="Transglutaminase-like" evidence="3">
    <location>
        <begin position="476"/>
        <end position="551"/>
    </location>
</feature>
<dbReference type="PANTHER" id="PTHR42736:SF1">
    <property type="entry name" value="PROTEIN-GLUTAMINE GAMMA-GLUTAMYLTRANSFERASE"/>
    <property type="match status" value="1"/>
</dbReference>
<keyword evidence="2" id="KW-1133">Transmembrane helix</keyword>
<feature type="transmembrane region" description="Helical" evidence="2">
    <location>
        <begin position="186"/>
        <end position="206"/>
    </location>
</feature>
<feature type="transmembrane region" description="Helical" evidence="2">
    <location>
        <begin position="132"/>
        <end position="153"/>
    </location>
</feature>
<feature type="transmembrane region" description="Helical" evidence="2">
    <location>
        <begin position="160"/>
        <end position="180"/>
    </location>
</feature>
<dbReference type="Gene3D" id="3.10.620.30">
    <property type="match status" value="1"/>
</dbReference>
<feature type="region of interest" description="Disordered" evidence="1">
    <location>
        <begin position="556"/>
        <end position="599"/>
    </location>
</feature>
<dbReference type="PANTHER" id="PTHR42736">
    <property type="entry name" value="PROTEIN-GLUTAMINE GAMMA-GLUTAMYLTRANSFERASE"/>
    <property type="match status" value="1"/>
</dbReference>
<dbReference type="InterPro" id="IPR038765">
    <property type="entry name" value="Papain-like_cys_pep_sf"/>
</dbReference>
<sequence>MGAGPRSAGGHVSRRSERDPRSGSVLLTALLWLAIVAAAAGAGRLFVGVGWLVQLAVAAAVVLAVPAAARALRSHPVVPPILGTLAAVGVLTAMFVPARALLFVVPTPGAVAQAKALAEGGFVSIAQQGLPAVADAGISLLLIGGVVVLTWAADLFAFSIRLPALTGLFPAALLAVPAVIDPSDVSWASLVVTAVAYAGVLAVSATPERSKGWRVAPAASLPSLAIVTVVVIGAGLLAGSATGYARTTASSGVSGALFNGAIDPVVALGSDLRRPNPVTVLRYATDSDLPVYLRVLTVSDFAGENWGPSDTEQTAAIDAPIPPEGLGEGVPREAEEVDVSIETLRSTWLPVPYPVSSMSGVGESWLQDVQDGSIRGEATTRAGDDYEVQALRLAPDPQQLVDAPAPTGLDRYLVLPDDVPEIVRSTALEATVDAPTGYDRARALQSFFRSSEFRYSEQTPAEEGYDGDGVGVLAAFLDAREGYCVHFASAMAVMARELGIPSRLAIGYQPGSVVPSRGNDLTSYRVLSSDLHAWPELYFEGVGWLPFEPTPSRGAPASYTLPSATASTRPATPGATPSAAPGASSAPAEIGAASAATPTPTAGAIDDTATSAAPAVTLWVLLLLVLLVPWLLRVLQRTLRRRAARAGSSEAAWAELLASARDLGIPVESGESPRAQEAHIAPELNAAARESLCRLRERIERRRYAPQSTEAESWDAAAAVVAALRGSAGPGRRTFAALVPRSALDPLARFGRRRSDL</sequence>
<evidence type="ECO:0000313" key="4">
    <source>
        <dbReference type="EMBL" id="AZZ55507.1"/>
    </source>
</evidence>
<dbReference type="Pfam" id="PF11992">
    <property type="entry name" value="TgpA_N"/>
    <property type="match status" value="1"/>
</dbReference>
<feature type="transmembrane region" description="Helical" evidence="2">
    <location>
        <begin position="81"/>
        <end position="105"/>
    </location>
</feature>
<dbReference type="KEGG" id="ria:C7V51_06145"/>
<keyword evidence="2" id="KW-0472">Membrane</keyword>
<feature type="transmembrane region" description="Helical" evidence="2">
    <location>
        <begin position="24"/>
        <end position="43"/>
    </location>
</feature>
<protein>
    <submittedName>
        <fullName evidence="4">Transglutaminase domain-containing protein</fullName>
    </submittedName>
</protein>
<feature type="transmembrane region" description="Helical" evidence="2">
    <location>
        <begin position="49"/>
        <end position="69"/>
    </location>
</feature>
<name>A0AAD1ADP6_9MICO</name>
<feature type="compositionally biased region" description="Low complexity" evidence="1">
    <location>
        <begin position="562"/>
        <end position="599"/>
    </location>
</feature>
<feature type="transmembrane region" description="Helical" evidence="2">
    <location>
        <begin position="616"/>
        <end position="635"/>
    </location>
</feature>
<dbReference type="EMBL" id="CP028130">
    <property type="protein sequence ID" value="AZZ55507.1"/>
    <property type="molecule type" value="Genomic_DNA"/>
</dbReference>
<dbReference type="InterPro" id="IPR021878">
    <property type="entry name" value="TgpA_N"/>
</dbReference>
<accession>A0AAD1ADP6</accession>
<reference evidence="4 5" key="1">
    <citation type="submission" date="2018-03" db="EMBL/GenBank/DDBJ databases">
        <title>Bacteriophage NCPPB3778 and a type I-E CRISPR drive the evolution of the US Biological Select Agent, Rathayibacter toxicus.</title>
        <authorList>
            <person name="Davis E.W.II."/>
            <person name="Tabima J.F."/>
            <person name="Weisberg A.J."/>
            <person name="Dantas Lopes L."/>
            <person name="Wiseman M.S."/>
            <person name="Wiseman M.S."/>
            <person name="Pupko T."/>
            <person name="Belcher M.S."/>
            <person name="Sechler A.J."/>
            <person name="Tancos M.A."/>
            <person name="Schroeder B.K."/>
            <person name="Murray T.D."/>
            <person name="Luster D.G."/>
            <person name="Schneider W.L."/>
            <person name="Rogers E."/>
            <person name="Andreote F.D."/>
            <person name="Grunwald N.J."/>
            <person name="Putnam M.L."/>
            <person name="Chang J.H."/>
        </authorList>
    </citation>
    <scope>NUCLEOTIDE SEQUENCE [LARGE SCALE GENOMIC DNA]</scope>
    <source>
        <strain evidence="4 5">NCCPB 2253</strain>
    </source>
</reference>
<keyword evidence="2" id="KW-0812">Transmembrane</keyword>
<feature type="transmembrane region" description="Helical" evidence="2">
    <location>
        <begin position="218"/>
        <end position="238"/>
    </location>
</feature>
<dbReference type="InterPro" id="IPR052901">
    <property type="entry name" value="Bact_TGase-like"/>
</dbReference>
<evidence type="ECO:0000259" key="3">
    <source>
        <dbReference type="SMART" id="SM00460"/>
    </source>
</evidence>
<dbReference type="Pfam" id="PF01841">
    <property type="entry name" value="Transglut_core"/>
    <property type="match status" value="1"/>
</dbReference>
<evidence type="ECO:0000256" key="2">
    <source>
        <dbReference type="SAM" id="Phobius"/>
    </source>
</evidence>
<organism evidence="4 5">
    <name type="scientific">Rathayibacter iranicus</name>
    <dbReference type="NCBI Taxonomy" id="59737"/>
    <lineage>
        <taxon>Bacteria</taxon>
        <taxon>Bacillati</taxon>
        <taxon>Actinomycetota</taxon>
        <taxon>Actinomycetes</taxon>
        <taxon>Micrococcales</taxon>
        <taxon>Microbacteriaceae</taxon>
        <taxon>Rathayibacter</taxon>
    </lineage>
</organism>
<dbReference type="SUPFAM" id="SSF54001">
    <property type="entry name" value="Cysteine proteinases"/>
    <property type="match status" value="1"/>
</dbReference>
<proteinExistence type="predicted"/>
<dbReference type="AlphaFoldDB" id="A0AAD1ADP6"/>